<feature type="transmembrane region" description="Helical" evidence="1">
    <location>
        <begin position="524"/>
        <end position="542"/>
    </location>
</feature>
<feature type="transmembrane region" description="Helical" evidence="1">
    <location>
        <begin position="41"/>
        <end position="61"/>
    </location>
</feature>
<dbReference type="AlphaFoldDB" id="A0A9D2MQ68"/>
<feature type="transmembrane region" description="Helical" evidence="1">
    <location>
        <begin position="282"/>
        <end position="300"/>
    </location>
</feature>
<accession>A0A9D2MQ68</accession>
<name>A0A9D2MQ68_9FIRM</name>
<evidence type="ECO:0000256" key="1">
    <source>
        <dbReference type="SAM" id="Phobius"/>
    </source>
</evidence>
<gene>
    <name evidence="2" type="ORF">H9763_01740</name>
</gene>
<proteinExistence type="predicted"/>
<dbReference type="EMBL" id="DWXE01000006">
    <property type="protein sequence ID" value="HJB90168.1"/>
    <property type="molecule type" value="Genomic_DNA"/>
</dbReference>
<reference evidence="2" key="1">
    <citation type="journal article" date="2021" name="PeerJ">
        <title>Extensive microbial diversity within the chicken gut microbiome revealed by metagenomics and culture.</title>
        <authorList>
            <person name="Gilroy R."/>
            <person name="Ravi A."/>
            <person name="Getino M."/>
            <person name="Pursley I."/>
            <person name="Horton D.L."/>
            <person name="Alikhan N.F."/>
            <person name="Baker D."/>
            <person name="Gharbi K."/>
            <person name="Hall N."/>
            <person name="Watson M."/>
            <person name="Adriaenssens E.M."/>
            <person name="Foster-Nyarko E."/>
            <person name="Jarju S."/>
            <person name="Secka A."/>
            <person name="Antonio M."/>
            <person name="Oren A."/>
            <person name="Chaudhuri R.R."/>
            <person name="La Ragione R."/>
            <person name="Hildebrand F."/>
            <person name="Pallen M.J."/>
        </authorList>
    </citation>
    <scope>NUCLEOTIDE SEQUENCE</scope>
    <source>
        <strain evidence="2">USAMLcec3-2134</strain>
    </source>
</reference>
<comment type="caution">
    <text evidence="2">The sequence shown here is derived from an EMBL/GenBank/DDBJ whole genome shotgun (WGS) entry which is preliminary data.</text>
</comment>
<reference evidence="2" key="2">
    <citation type="submission" date="2021-04" db="EMBL/GenBank/DDBJ databases">
        <authorList>
            <person name="Gilroy R."/>
        </authorList>
    </citation>
    <scope>NUCLEOTIDE SEQUENCE</scope>
    <source>
        <strain evidence="2">USAMLcec3-2134</strain>
    </source>
</reference>
<keyword evidence="1" id="KW-0472">Membrane</keyword>
<sequence length="554" mass="61493">MKKSIVFAGLLTGACQALGLAMEKLDAGKDVFVSSLPLCAAAGAIWAVCTALFLTGALAAGRRLLPERLEYDPQRALSKRRFAGIWALLFAAWVPCWLAYFPAIYSYDGEPQLIQYTTGAFDNHHPILHTLLMGGCYDLGRFLQERWGIGPDGMAFYAAIQMLVLSFSFACGISFLYHCRLKRGLLIAAICWFALFPVHPLMAVTTTKDTLFAAFFLLAFLGAARAVLRGGIATFVEGAKLFFCALGMMLFRKNGVYLTAGLCAVLLPVWAVLRLKKRSESRFFFGLFLGSALCVLTFFGCDAGLTAVTGARQGEAAEALSVPIQQLARTFKSNQNGLQSEELEALCAYIPQKGLENYRPAISDGVKLYFNNGKFSEDPAGFFRIWLHLLKKYPGSYGTAFLYHTMGSWYLMDTSHCTVYRDWWRDRTGYFITDAVPIFAGDFVKKTPLLPTAMQFYEKIATDCVHQRFLPARILFSPAFFCFGTAFACLALLLRRRWRLLIPSLAALLYLATVVAGPCILVRYVYPFMVLLPFLAVFALWGRGGSGMDAARQR</sequence>
<feature type="transmembrane region" description="Helical" evidence="1">
    <location>
        <begin position="474"/>
        <end position="493"/>
    </location>
</feature>
<dbReference type="InterPro" id="IPR046062">
    <property type="entry name" value="DUF6020"/>
</dbReference>
<feature type="transmembrane region" description="Helical" evidence="1">
    <location>
        <begin position="210"/>
        <end position="228"/>
    </location>
</feature>
<feature type="transmembrane region" description="Helical" evidence="1">
    <location>
        <begin position="82"/>
        <end position="101"/>
    </location>
</feature>
<keyword evidence="1" id="KW-0812">Transmembrane</keyword>
<feature type="transmembrane region" description="Helical" evidence="1">
    <location>
        <begin position="154"/>
        <end position="177"/>
    </location>
</feature>
<feature type="transmembrane region" description="Helical" evidence="1">
    <location>
        <begin position="184"/>
        <end position="204"/>
    </location>
</feature>
<keyword evidence="1" id="KW-1133">Transmembrane helix</keyword>
<feature type="transmembrane region" description="Helical" evidence="1">
    <location>
        <begin position="500"/>
        <end position="518"/>
    </location>
</feature>
<dbReference type="Pfam" id="PF19484">
    <property type="entry name" value="DUF6020"/>
    <property type="match status" value="1"/>
</dbReference>
<feature type="transmembrane region" description="Helical" evidence="1">
    <location>
        <begin position="257"/>
        <end position="275"/>
    </location>
</feature>
<protein>
    <submittedName>
        <fullName evidence="2">Uncharacterized protein</fullName>
    </submittedName>
</protein>
<evidence type="ECO:0000313" key="2">
    <source>
        <dbReference type="EMBL" id="HJB90168.1"/>
    </source>
</evidence>
<evidence type="ECO:0000313" key="3">
    <source>
        <dbReference type="Proteomes" id="UP000886883"/>
    </source>
</evidence>
<dbReference type="Proteomes" id="UP000886883">
    <property type="component" value="Unassembled WGS sequence"/>
</dbReference>
<organism evidence="2 3">
    <name type="scientific">Candidatus Eisenbergiella merdigallinarum</name>
    <dbReference type="NCBI Taxonomy" id="2838552"/>
    <lineage>
        <taxon>Bacteria</taxon>
        <taxon>Bacillati</taxon>
        <taxon>Bacillota</taxon>
        <taxon>Clostridia</taxon>
        <taxon>Lachnospirales</taxon>
        <taxon>Lachnospiraceae</taxon>
        <taxon>Eisenbergiella</taxon>
    </lineage>
</organism>
<dbReference type="PROSITE" id="PS51257">
    <property type="entry name" value="PROKAR_LIPOPROTEIN"/>
    <property type="match status" value="1"/>
</dbReference>